<feature type="domain" description="PARP alpha-helical" evidence="8">
    <location>
        <begin position="97"/>
        <end position="222"/>
    </location>
</feature>
<evidence type="ECO:0000256" key="1">
    <source>
        <dbReference type="ARBA" id="ARBA00012020"/>
    </source>
</evidence>
<evidence type="ECO:0000256" key="2">
    <source>
        <dbReference type="ARBA" id="ARBA00022676"/>
    </source>
</evidence>
<dbReference type="PROSITE" id="PS51060">
    <property type="entry name" value="PARP_ALPHA_HD"/>
    <property type="match status" value="1"/>
</dbReference>
<evidence type="ECO:0000256" key="6">
    <source>
        <dbReference type="ARBA" id="ARBA00033987"/>
    </source>
</evidence>
<evidence type="ECO:0000256" key="3">
    <source>
        <dbReference type="ARBA" id="ARBA00022679"/>
    </source>
</evidence>
<gene>
    <name evidence="9" type="ORF">OM960_18805</name>
</gene>
<organism evidence="9 10">
    <name type="scientific">Defluviimonas salinarum</name>
    <dbReference type="NCBI Taxonomy" id="2992147"/>
    <lineage>
        <taxon>Bacteria</taxon>
        <taxon>Pseudomonadati</taxon>
        <taxon>Pseudomonadota</taxon>
        <taxon>Alphaproteobacteria</taxon>
        <taxon>Rhodobacterales</taxon>
        <taxon>Paracoccaceae</taxon>
        <taxon>Albidovulum</taxon>
    </lineage>
</organism>
<dbReference type="SMART" id="SM00773">
    <property type="entry name" value="WGR"/>
    <property type="match status" value="1"/>
</dbReference>
<keyword evidence="5" id="KW-0520">NAD</keyword>
<dbReference type="Pfam" id="PF05406">
    <property type="entry name" value="WGR"/>
    <property type="match status" value="1"/>
</dbReference>
<reference evidence="9 10" key="1">
    <citation type="submission" date="2022-10" db="EMBL/GenBank/DDBJ databases">
        <title>Defluviimonas sp. CAU 1641 isolated from mud.</title>
        <authorList>
            <person name="Kim W."/>
        </authorList>
    </citation>
    <scope>NUCLEOTIDE SEQUENCE [LARGE SCALE GENOMIC DNA]</scope>
    <source>
        <strain evidence="9 10">CAU 1641</strain>
    </source>
</reference>
<dbReference type="PROSITE" id="PS51059">
    <property type="entry name" value="PARP_CATALYTIC"/>
    <property type="match status" value="1"/>
</dbReference>
<accession>A0ABT3J890</accession>
<keyword evidence="3" id="KW-0808">Transferase</keyword>
<dbReference type="Gene3D" id="2.20.140.10">
    <property type="entry name" value="WGR domain"/>
    <property type="match status" value="1"/>
</dbReference>
<dbReference type="PANTHER" id="PTHR10459">
    <property type="entry name" value="DNA LIGASE"/>
    <property type="match status" value="1"/>
</dbReference>
<keyword evidence="10" id="KW-1185">Reference proteome</keyword>
<dbReference type="InterPro" id="IPR049809">
    <property type="entry name" value="YehF/YfeS-like_WGR"/>
</dbReference>
<name>A0ABT3J890_9RHOB</name>
<dbReference type="InterPro" id="IPR008893">
    <property type="entry name" value="WGR_domain"/>
</dbReference>
<evidence type="ECO:0000313" key="9">
    <source>
        <dbReference type="EMBL" id="MCW3783594.1"/>
    </source>
</evidence>
<comment type="caution">
    <text evidence="9">The sequence shown here is derived from an EMBL/GenBank/DDBJ whole genome shotgun (WGS) entry which is preliminary data.</text>
</comment>
<evidence type="ECO:0000256" key="5">
    <source>
        <dbReference type="ARBA" id="ARBA00023027"/>
    </source>
</evidence>
<dbReference type="RefSeq" id="WP_264773038.1">
    <property type="nucleotide sequence ID" value="NZ_JAPDOG010000021.1"/>
</dbReference>
<dbReference type="Proteomes" id="UP001207582">
    <property type="component" value="Unassembled WGS sequence"/>
</dbReference>
<feature type="domain" description="PARP catalytic" evidence="7">
    <location>
        <begin position="224"/>
        <end position="426"/>
    </location>
</feature>
<dbReference type="InterPro" id="IPR036930">
    <property type="entry name" value="WGR_dom_sf"/>
</dbReference>
<dbReference type="CDD" id="cd07996">
    <property type="entry name" value="WGR_MMR_like"/>
    <property type="match status" value="1"/>
</dbReference>
<dbReference type="EMBL" id="JAPDOG010000021">
    <property type="protein sequence ID" value="MCW3783594.1"/>
    <property type="molecule type" value="Genomic_DNA"/>
</dbReference>
<dbReference type="Pfam" id="PF00644">
    <property type="entry name" value="PARP"/>
    <property type="match status" value="1"/>
</dbReference>
<dbReference type="SUPFAM" id="SSF142921">
    <property type="entry name" value="WGR domain-like"/>
    <property type="match status" value="1"/>
</dbReference>
<evidence type="ECO:0000256" key="4">
    <source>
        <dbReference type="ARBA" id="ARBA00022695"/>
    </source>
</evidence>
<proteinExistence type="predicted"/>
<sequence>MHTAETRMYILTDTQANNNKFWEVSIDAGGSVSSRNGRVGSAGQSRVLGAGQNLFQAKIREKERKGYRQVEIVAGAGASGLDGAALATAAEDEIARGNPVLAALVRELAGINRHQILAASGGQMSLDLTTGIISTPVGVVTAANVAKARTLIGRFERFVEAQDFDHPGFLETLEEYLMLVPQKVGSRRGWHRDFITGMESLVQQSALLDQLDASIGVATQRIRDAANSPDAAPKGIFDVRMSVSEDPGLRAHVQAFFERGRNRSHASHRLGMARIFEVSLGSMDRDYEDDGAKVGGVMELWHGTRAHNLMSILKSGLIIPKSNGSIHVTGRMFGDGLYFSDQSTKSLNYAYGYWDGGAKDSRCYMFLADVAMGRPWHPDRTGSNVKPPAGHDSVYARGGQDRVMNNEMIVYRTSQARLKYLVEFQQ</sequence>
<dbReference type="InterPro" id="IPR012317">
    <property type="entry name" value="Poly(ADP-ribose)pol_cat_dom"/>
</dbReference>
<evidence type="ECO:0000259" key="8">
    <source>
        <dbReference type="PROSITE" id="PS51060"/>
    </source>
</evidence>
<keyword evidence="4" id="KW-0548">Nucleotidyltransferase</keyword>
<dbReference type="SUPFAM" id="SSF47587">
    <property type="entry name" value="Domain of poly(ADP-ribose) polymerase"/>
    <property type="match status" value="1"/>
</dbReference>
<dbReference type="PANTHER" id="PTHR10459:SF60">
    <property type="entry name" value="POLY [ADP-RIBOSE] POLYMERASE 2"/>
    <property type="match status" value="1"/>
</dbReference>
<dbReference type="SUPFAM" id="SSF56399">
    <property type="entry name" value="ADP-ribosylation"/>
    <property type="match status" value="1"/>
</dbReference>
<dbReference type="InterPro" id="IPR050800">
    <property type="entry name" value="ARTD/PARP"/>
</dbReference>
<keyword evidence="2" id="KW-0328">Glycosyltransferase</keyword>
<dbReference type="InterPro" id="IPR004102">
    <property type="entry name" value="Poly(ADP-ribose)pol_reg_dom"/>
</dbReference>
<dbReference type="Gene3D" id="3.90.228.10">
    <property type="match status" value="1"/>
</dbReference>
<evidence type="ECO:0000259" key="7">
    <source>
        <dbReference type="PROSITE" id="PS51059"/>
    </source>
</evidence>
<dbReference type="EC" id="2.4.2.30" evidence="1"/>
<protein>
    <recommendedName>
        <fullName evidence="1">NAD(+) ADP-ribosyltransferase</fullName>
        <ecNumber evidence="1">2.4.2.30</ecNumber>
    </recommendedName>
</protein>
<evidence type="ECO:0000313" key="10">
    <source>
        <dbReference type="Proteomes" id="UP001207582"/>
    </source>
</evidence>
<dbReference type="InterPro" id="IPR036616">
    <property type="entry name" value="Poly(ADP-ribose)pol_reg_dom_sf"/>
</dbReference>
<comment type="catalytic activity">
    <reaction evidence="6">
        <text>NAD(+) + (ADP-D-ribosyl)n-acceptor = nicotinamide + (ADP-D-ribosyl)n+1-acceptor + H(+).</text>
        <dbReference type="EC" id="2.4.2.30"/>
    </reaction>
</comment>